<accession>A0A0F3GYF8</accession>
<proteinExistence type="predicted"/>
<organism evidence="11 12">
    <name type="scientific">Candidatus Magnetobacterium bavaricum</name>
    <dbReference type="NCBI Taxonomy" id="29290"/>
    <lineage>
        <taxon>Bacteria</taxon>
        <taxon>Pseudomonadati</taxon>
        <taxon>Nitrospirota</taxon>
        <taxon>Thermodesulfovibrionia</taxon>
        <taxon>Thermodesulfovibrionales</taxon>
        <taxon>Candidatus Magnetobacteriaceae</taxon>
        <taxon>Candidatus Magnetobacterium</taxon>
    </lineage>
</organism>
<evidence type="ECO:0000256" key="1">
    <source>
        <dbReference type="ARBA" id="ARBA00002056"/>
    </source>
</evidence>
<sequence>MPTRIMIIAGEASGELYGTLLARQLKQRWPNVNLIGIGGKGMEEAGVELVGYMTGAFGLIEAASTLLELRRMYIKITELFKTLRVDVLVLIDFPDFNLRVARSAKKHGIKVLYYVSPQVWAWRRGRIKTIGRLTDRIAVLLPFEPAVYAKHGIECEFVGHPVVEEITGHPIDRDALLSGFSLNPQAPVVALLPGSRHSEVDRHLPVMVQSVRLLKASHPEFQYLLPLVSHLERSRYADSLAELEALGVVIVADRALDVLAVSTLAVVASGTAAFQAAIIGVPMVVIYKLSAFTYYAGRMLIRVNYINLVNLIHDAEIVRELIQDDATPEMIASEVERLYRDDEARSRMLNVFGRLRAMYEHKDPTKRVVEMIAEMVRE</sequence>
<keyword evidence="5" id="KW-0441">Lipid A biosynthesis</keyword>
<evidence type="ECO:0000313" key="12">
    <source>
        <dbReference type="Proteomes" id="UP000033423"/>
    </source>
</evidence>
<dbReference type="GO" id="GO:0009245">
    <property type="term" value="P:lipid A biosynthetic process"/>
    <property type="evidence" value="ECO:0007669"/>
    <property type="project" value="UniProtKB-UniRule"/>
</dbReference>
<evidence type="ECO:0000256" key="5">
    <source>
        <dbReference type="ARBA" id="ARBA00022556"/>
    </source>
</evidence>
<evidence type="ECO:0000313" key="11">
    <source>
        <dbReference type="EMBL" id="KJU85743.1"/>
    </source>
</evidence>
<dbReference type="PANTHER" id="PTHR30372">
    <property type="entry name" value="LIPID-A-DISACCHARIDE SYNTHASE"/>
    <property type="match status" value="1"/>
</dbReference>
<protein>
    <recommendedName>
        <fullName evidence="3 10">Lipid-A-disaccharide synthase</fullName>
        <ecNumber evidence="2 10">2.4.1.182</ecNumber>
    </recommendedName>
</protein>
<evidence type="ECO:0000256" key="4">
    <source>
        <dbReference type="ARBA" id="ARBA00022516"/>
    </source>
</evidence>
<dbReference type="InterPro" id="IPR003835">
    <property type="entry name" value="Glyco_trans_19"/>
</dbReference>
<evidence type="ECO:0000256" key="8">
    <source>
        <dbReference type="ARBA" id="ARBA00023098"/>
    </source>
</evidence>
<dbReference type="EC" id="2.4.1.182" evidence="2 10"/>
<dbReference type="PATRIC" id="fig|29290.4.peg.2515"/>
<gene>
    <name evidence="11" type="ORF">MBAV_002061</name>
</gene>
<evidence type="ECO:0000256" key="3">
    <source>
        <dbReference type="ARBA" id="ARBA00020902"/>
    </source>
</evidence>
<dbReference type="PANTHER" id="PTHR30372:SF4">
    <property type="entry name" value="LIPID-A-DISACCHARIDE SYNTHASE, MITOCHONDRIAL-RELATED"/>
    <property type="match status" value="1"/>
</dbReference>
<keyword evidence="6" id="KW-0328">Glycosyltransferase</keyword>
<comment type="function">
    <text evidence="1">Condensation of UDP-2,3-diacylglucosamine and 2,3-diacylglucosamine-1-phosphate to form lipid A disaccharide, a precursor of lipid A, a phosphorylated glycolipid that anchors the lipopolysaccharide to the outer membrane of the cell.</text>
</comment>
<comment type="catalytic activity">
    <reaction evidence="9">
        <text>a lipid X + a UDP-2-N,3-O-bis[(3R)-3-hydroxyacyl]-alpha-D-glucosamine = a lipid A disaccharide + UDP + H(+)</text>
        <dbReference type="Rhea" id="RHEA:67828"/>
        <dbReference type="ChEBI" id="CHEBI:15378"/>
        <dbReference type="ChEBI" id="CHEBI:58223"/>
        <dbReference type="ChEBI" id="CHEBI:137748"/>
        <dbReference type="ChEBI" id="CHEBI:176338"/>
        <dbReference type="ChEBI" id="CHEBI:176343"/>
        <dbReference type="EC" id="2.4.1.182"/>
    </reaction>
</comment>
<evidence type="ECO:0000256" key="9">
    <source>
        <dbReference type="ARBA" id="ARBA00048975"/>
    </source>
</evidence>
<dbReference type="GO" id="GO:0008915">
    <property type="term" value="F:lipid-A-disaccharide synthase activity"/>
    <property type="evidence" value="ECO:0007669"/>
    <property type="project" value="UniProtKB-UniRule"/>
</dbReference>
<evidence type="ECO:0000256" key="7">
    <source>
        <dbReference type="ARBA" id="ARBA00022679"/>
    </source>
</evidence>
<evidence type="ECO:0000256" key="2">
    <source>
        <dbReference type="ARBA" id="ARBA00012687"/>
    </source>
</evidence>
<evidence type="ECO:0000256" key="6">
    <source>
        <dbReference type="ARBA" id="ARBA00022676"/>
    </source>
</evidence>
<keyword evidence="8" id="KW-0443">Lipid metabolism</keyword>
<reference evidence="11 12" key="1">
    <citation type="submission" date="2015-02" db="EMBL/GenBank/DDBJ databases">
        <title>Single-cell genomics of uncultivated deep-branching MTB reveals a conserved set of magnetosome genes.</title>
        <authorList>
            <person name="Kolinko S."/>
            <person name="Richter M."/>
            <person name="Glockner F.O."/>
            <person name="Brachmann A."/>
            <person name="Schuler D."/>
        </authorList>
    </citation>
    <scope>NUCLEOTIDE SEQUENCE [LARGE SCALE GENOMIC DNA]</scope>
    <source>
        <strain evidence="11">TM-1</strain>
    </source>
</reference>
<name>A0A0F3GYF8_9BACT</name>
<dbReference type="AlphaFoldDB" id="A0A0F3GYF8"/>
<keyword evidence="4" id="KW-0444">Lipid biosynthesis</keyword>
<dbReference type="EMBL" id="LACI01000874">
    <property type="protein sequence ID" value="KJU85743.1"/>
    <property type="molecule type" value="Genomic_DNA"/>
</dbReference>
<dbReference type="Pfam" id="PF02684">
    <property type="entry name" value="LpxB"/>
    <property type="match status" value="1"/>
</dbReference>
<comment type="caution">
    <text evidence="11">The sequence shown here is derived from an EMBL/GenBank/DDBJ whole genome shotgun (WGS) entry which is preliminary data.</text>
</comment>
<keyword evidence="7" id="KW-0808">Transferase</keyword>
<dbReference type="GO" id="GO:0016020">
    <property type="term" value="C:membrane"/>
    <property type="evidence" value="ECO:0007669"/>
    <property type="project" value="GOC"/>
</dbReference>
<keyword evidence="12" id="KW-1185">Reference proteome</keyword>
<dbReference type="GO" id="GO:0005543">
    <property type="term" value="F:phospholipid binding"/>
    <property type="evidence" value="ECO:0007669"/>
    <property type="project" value="TreeGrafter"/>
</dbReference>
<dbReference type="Proteomes" id="UP000033423">
    <property type="component" value="Unassembled WGS sequence"/>
</dbReference>
<dbReference type="SUPFAM" id="SSF53756">
    <property type="entry name" value="UDP-Glycosyltransferase/glycogen phosphorylase"/>
    <property type="match status" value="1"/>
</dbReference>
<evidence type="ECO:0000256" key="10">
    <source>
        <dbReference type="NCBIfam" id="TIGR00215"/>
    </source>
</evidence>
<dbReference type="NCBIfam" id="TIGR00215">
    <property type="entry name" value="lpxB"/>
    <property type="match status" value="1"/>
</dbReference>